<protein>
    <submittedName>
        <fullName evidence="1">Uncharacterized protein</fullName>
    </submittedName>
</protein>
<proteinExistence type="predicted"/>
<keyword evidence="2" id="KW-1185">Reference proteome</keyword>
<sequence length="29" mass="3306">VYCNVGCDEQHAIQAMSAGSVRFRRVNFF</sequence>
<organism evidence="1 2">
    <name type="scientific">Trifolium medium</name>
    <dbReference type="NCBI Taxonomy" id="97028"/>
    <lineage>
        <taxon>Eukaryota</taxon>
        <taxon>Viridiplantae</taxon>
        <taxon>Streptophyta</taxon>
        <taxon>Embryophyta</taxon>
        <taxon>Tracheophyta</taxon>
        <taxon>Spermatophyta</taxon>
        <taxon>Magnoliopsida</taxon>
        <taxon>eudicotyledons</taxon>
        <taxon>Gunneridae</taxon>
        <taxon>Pentapetalae</taxon>
        <taxon>rosids</taxon>
        <taxon>fabids</taxon>
        <taxon>Fabales</taxon>
        <taxon>Fabaceae</taxon>
        <taxon>Papilionoideae</taxon>
        <taxon>50 kb inversion clade</taxon>
        <taxon>NPAAA clade</taxon>
        <taxon>Hologalegina</taxon>
        <taxon>IRL clade</taxon>
        <taxon>Trifolieae</taxon>
        <taxon>Trifolium</taxon>
    </lineage>
</organism>
<dbReference type="EMBL" id="LXQA011080057">
    <property type="protein sequence ID" value="MCI83982.1"/>
    <property type="molecule type" value="Genomic_DNA"/>
</dbReference>
<evidence type="ECO:0000313" key="2">
    <source>
        <dbReference type="Proteomes" id="UP000265520"/>
    </source>
</evidence>
<feature type="non-terminal residue" evidence="1">
    <location>
        <position position="1"/>
    </location>
</feature>
<comment type="caution">
    <text evidence="1">The sequence shown here is derived from an EMBL/GenBank/DDBJ whole genome shotgun (WGS) entry which is preliminary data.</text>
</comment>
<reference evidence="1 2" key="1">
    <citation type="journal article" date="2018" name="Front. Plant Sci.">
        <title>Red Clover (Trifolium pratense) and Zigzag Clover (T. medium) - A Picture of Genomic Similarities and Differences.</title>
        <authorList>
            <person name="Dluhosova J."/>
            <person name="Istvanek J."/>
            <person name="Nedelnik J."/>
            <person name="Repkova J."/>
        </authorList>
    </citation>
    <scope>NUCLEOTIDE SEQUENCE [LARGE SCALE GENOMIC DNA]</scope>
    <source>
        <strain evidence="2">cv. 10/8</strain>
        <tissue evidence="1">Leaf</tissue>
    </source>
</reference>
<dbReference type="AlphaFoldDB" id="A0A392V965"/>
<name>A0A392V965_9FABA</name>
<accession>A0A392V965</accession>
<evidence type="ECO:0000313" key="1">
    <source>
        <dbReference type="EMBL" id="MCI83982.1"/>
    </source>
</evidence>
<dbReference type="Proteomes" id="UP000265520">
    <property type="component" value="Unassembled WGS sequence"/>
</dbReference>